<proteinExistence type="inferred from homology"/>
<reference evidence="4 5" key="1">
    <citation type="submission" date="2017-09" db="EMBL/GenBank/DDBJ databases">
        <title>Comparative genomics and methylome analysis of the gut commensal Bifidobacterium breve.</title>
        <authorList>
            <person name="Bottacini F."/>
            <person name="Morrissey R."/>
            <person name="Roberts R.J."/>
            <person name="James K."/>
            <person name="van Breen J."/>
            <person name="Egan M."/>
            <person name="Lambert J."/>
            <person name="van Limpt K."/>
            <person name="Stanton C."/>
            <person name="Knol J."/>
            <person name="O' Connell Motherway M."/>
            <person name="van Sinderen D."/>
        </authorList>
    </citation>
    <scope>NUCLEOTIDE SEQUENCE [LARGE SCALE GENOMIC DNA]</scope>
    <source>
        <strain evidence="4 5">DRBB29</strain>
    </source>
</reference>
<dbReference type="PANTHER" id="PTHR35527:SF2">
    <property type="entry name" value="HYDROLASE"/>
    <property type="match status" value="1"/>
</dbReference>
<dbReference type="Proteomes" id="UP000232496">
    <property type="component" value="Chromosome"/>
</dbReference>
<dbReference type="Pfam" id="PF02275">
    <property type="entry name" value="CBAH"/>
    <property type="match status" value="1"/>
</dbReference>
<evidence type="ECO:0000256" key="1">
    <source>
        <dbReference type="ARBA" id="ARBA00006625"/>
    </source>
</evidence>
<keyword evidence="2 4" id="KW-0378">Hydrolase</keyword>
<dbReference type="InterPro" id="IPR029132">
    <property type="entry name" value="CBAH/NAAA_C"/>
</dbReference>
<feature type="domain" description="Choloylglycine hydrolase/NAAA C-terminal" evidence="3">
    <location>
        <begin position="25"/>
        <end position="124"/>
    </location>
</feature>
<comment type="similarity">
    <text evidence="1">Belongs to the peptidase C59 family.</text>
</comment>
<dbReference type="GO" id="GO:0016787">
    <property type="term" value="F:hydrolase activity"/>
    <property type="evidence" value="ECO:0007669"/>
    <property type="project" value="UniProtKB-KW"/>
</dbReference>
<dbReference type="InterPro" id="IPR052193">
    <property type="entry name" value="Peptidase_C59"/>
</dbReference>
<dbReference type="PANTHER" id="PTHR35527">
    <property type="entry name" value="CHOLOYLGLYCINE HYDROLASE"/>
    <property type="match status" value="1"/>
</dbReference>
<dbReference type="EMBL" id="CP023198">
    <property type="protein sequence ID" value="AUE18561.1"/>
    <property type="molecule type" value="Genomic_DNA"/>
</dbReference>
<dbReference type="Gene3D" id="3.60.60.10">
    <property type="entry name" value="Penicillin V Acylase, Chain A"/>
    <property type="match status" value="1"/>
</dbReference>
<evidence type="ECO:0000256" key="2">
    <source>
        <dbReference type="ARBA" id="ARBA00022801"/>
    </source>
</evidence>
<dbReference type="InterPro" id="IPR029055">
    <property type="entry name" value="Ntn_hydrolases_N"/>
</dbReference>
<dbReference type="SUPFAM" id="SSF56235">
    <property type="entry name" value="N-terminal nucleophile aminohydrolases (Ntn hydrolases)"/>
    <property type="match status" value="1"/>
</dbReference>
<dbReference type="RefSeq" id="WP_232783506.1">
    <property type="nucleotide sequence ID" value="NZ_CP021552.1"/>
</dbReference>
<dbReference type="AlphaFoldDB" id="A0AAN1M4T0"/>
<protein>
    <submittedName>
        <fullName evidence="4">Penicillin acylase bile salt hydrolase</fullName>
    </submittedName>
</protein>
<evidence type="ECO:0000259" key="3">
    <source>
        <dbReference type="Pfam" id="PF02275"/>
    </source>
</evidence>
<organism evidence="4 5">
    <name type="scientific">Bifidobacterium breve</name>
    <dbReference type="NCBI Taxonomy" id="1685"/>
    <lineage>
        <taxon>Bacteria</taxon>
        <taxon>Bacillati</taxon>
        <taxon>Actinomycetota</taxon>
        <taxon>Actinomycetes</taxon>
        <taxon>Bifidobacteriales</taxon>
        <taxon>Bifidobacteriaceae</taxon>
        <taxon>Bifidobacterium</taxon>
    </lineage>
</organism>
<evidence type="ECO:0000313" key="4">
    <source>
        <dbReference type="EMBL" id="AUE18561.1"/>
    </source>
</evidence>
<gene>
    <name evidence="4" type="ORF">DRBB29_1007</name>
</gene>
<name>A0AAN1M4T0_BIFBR</name>
<sequence>MLYTCICIRCPKEFDEFIFYREAGGSGWFGLPGDYSPASRFVRLAFAKDCMPVSADEADAGIKMLNTFATVDVPMGIMYDPDEAAPHYEQTQCTIVMCAESKRYYFTSATNSRVCVVDLDEETSEGTTELKLIKPPLQQDILQLK</sequence>
<evidence type="ECO:0000313" key="5">
    <source>
        <dbReference type="Proteomes" id="UP000232496"/>
    </source>
</evidence>
<accession>A0AAN1M4T0</accession>